<comment type="caution">
    <text evidence="2">The sequence shown here is derived from an EMBL/GenBank/DDBJ whole genome shotgun (WGS) entry which is preliminary data.</text>
</comment>
<gene>
    <name evidence="2" type="ORF">IXC47_06130</name>
</gene>
<reference evidence="2 3" key="1">
    <citation type="submission" date="2020-11" db="EMBL/GenBank/DDBJ databases">
        <title>WGS of Herminiimonas contaminans strain Marseille-Q4544 isolated from planarians Schmidtea mediterranea.</title>
        <authorList>
            <person name="Kangale L."/>
        </authorList>
    </citation>
    <scope>NUCLEOTIDE SEQUENCE [LARGE SCALE GENOMIC DNA]</scope>
    <source>
        <strain evidence="2 3">Marseille-Q4544</strain>
    </source>
</reference>
<feature type="region of interest" description="Disordered" evidence="1">
    <location>
        <begin position="1"/>
        <end position="24"/>
    </location>
</feature>
<dbReference type="EMBL" id="JADOEL010000003">
    <property type="protein sequence ID" value="MBF8177253.1"/>
    <property type="molecule type" value="Genomic_DNA"/>
</dbReference>
<evidence type="ECO:0000256" key="1">
    <source>
        <dbReference type="SAM" id="MobiDB-lite"/>
    </source>
</evidence>
<dbReference type="Proteomes" id="UP000657372">
    <property type="component" value="Unassembled WGS sequence"/>
</dbReference>
<sequence length="178" mass="18825">MQASKYIPTTDFSDDEANNTGGRSTVRTDRVDAEYQNISKSINALVDNLALIQRDDGKLADAAVEPYNLSSATKAYVMATKWNARGLWATGVTYAVNDMVDVGGAAYVCAVAHMSTNFAADYAAGRWQVFATAATAAAIGFAQTSEIQANNVQSAIVESDAKSRAGYLPTLSALFGGF</sequence>
<dbReference type="RefSeq" id="WP_195875007.1">
    <property type="nucleotide sequence ID" value="NZ_JADOEL010000003.1"/>
</dbReference>
<accession>A0ABS0EVP3</accession>
<name>A0ABS0EVP3_9BURK</name>
<evidence type="ECO:0000313" key="2">
    <source>
        <dbReference type="EMBL" id="MBF8177253.1"/>
    </source>
</evidence>
<organism evidence="2 3">
    <name type="scientific">Herminiimonas contaminans</name>
    <dbReference type="NCBI Taxonomy" id="1111140"/>
    <lineage>
        <taxon>Bacteria</taxon>
        <taxon>Pseudomonadati</taxon>
        <taxon>Pseudomonadota</taxon>
        <taxon>Betaproteobacteria</taxon>
        <taxon>Burkholderiales</taxon>
        <taxon>Oxalobacteraceae</taxon>
        <taxon>Herminiimonas</taxon>
    </lineage>
</organism>
<protein>
    <submittedName>
        <fullName evidence="2">Uncharacterized protein</fullName>
    </submittedName>
</protein>
<evidence type="ECO:0000313" key="3">
    <source>
        <dbReference type="Proteomes" id="UP000657372"/>
    </source>
</evidence>
<keyword evidence="3" id="KW-1185">Reference proteome</keyword>
<dbReference type="Gene3D" id="2.10.10.20">
    <property type="entry name" value="Carbohydrate-binding module superfamily 5/12"/>
    <property type="match status" value="1"/>
</dbReference>
<proteinExistence type="predicted"/>